<dbReference type="AlphaFoldDB" id="A0AA39RVA4"/>
<reference evidence="2" key="1">
    <citation type="journal article" date="2022" name="Plant J.">
        <title>Strategies of tolerance reflected in two North American maple genomes.</title>
        <authorList>
            <person name="McEvoy S.L."/>
            <person name="Sezen U.U."/>
            <person name="Trouern-Trend A."/>
            <person name="McMahon S.M."/>
            <person name="Schaberg P.G."/>
            <person name="Yang J."/>
            <person name="Wegrzyn J.L."/>
            <person name="Swenson N.G."/>
        </authorList>
    </citation>
    <scope>NUCLEOTIDE SEQUENCE</scope>
    <source>
        <strain evidence="2">NS2018</strain>
    </source>
</reference>
<proteinExistence type="predicted"/>
<name>A0AA39RVA4_ACESA</name>
<keyword evidence="3" id="KW-1185">Reference proteome</keyword>
<feature type="region of interest" description="Disordered" evidence="1">
    <location>
        <begin position="1"/>
        <end position="20"/>
    </location>
</feature>
<reference evidence="2" key="2">
    <citation type="submission" date="2023-06" db="EMBL/GenBank/DDBJ databases">
        <authorList>
            <person name="Swenson N.G."/>
            <person name="Wegrzyn J.L."/>
            <person name="Mcevoy S.L."/>
        </authorList>
    </citation>
    <scope>NUCLEOTIDE SEQUENCE</scope>
    <source>
        <strain evidence="2">NS2018</strain>
        <tissue evidence="2">Leaf</tissue>
    </source>
</reference>
<dbReference type="PANTHER" id="PTHR36388">
    <property type="entry name" value="OS02G0469000 PROTEIN"/>
    <property type="match status" value="1"/>
</dbReference>
<dbReference type="PANTHER" id="PTHR36388:SF1">
    <property type="entry name" value="OS02G0469000 PROTEIN"/>
    <property type="match status" value="1"/>
</dbReference>
<dbReference type="Proteomes" id="UP001168877">
    <property type="component" value="Unassembled WGS sequence"/>
</dbReference>
<gene>
    <name evidence="2" type="ORF">LWI29_006289</name>
</gene>
<accession>A0AA39RVA4</accession>
<dbReference type="EMBL" id="JAUESC010000384">
    <property type="protein sequence ID" value="KAK0580790.1"/>
    <property type="molecule type" value="Genomic_DNA"/>
</dbReference>
<comment type="caution">
    <text evidence="2">The sequence shown here is derived from an EMBL/GenBank/DDBJ whole genome shotgun (WGS) entry which is preliminary data.</text>
</comment>
<sequence>MDSAMTVEDNDKEGQGQIGDALSPEDLAWVDSCLIKDSEILDSNWNALKGALLEIVDSHPESLSYSAGMIESSPERTDMEILPSSEETETAELLGRNDNDEVVSFSLKSGKTKERYQINKKIVSQLLYNDDPAETFVMDPFLPSFNDGERVSEVFDSGLNYDLVAVEMEPLSDDIFKVWDVVVPSEEDELVKAIVDTSSQSISSAFGYSAGASAGAGEWNLNDESLDNLVGAIAELSLGQNSS</sequence>
<evidence type="ECO:0000313" key="2">
    <source>
        <dbReference type="EMBL" id="KAK0580790.1"/>
    </source>
</evidence>
<evidence type="ECO:0000256" key="1">
    <source>
        <dbReference type="SAM" id="MobiDB-lite"/>
    </source>
</evidence>
<protein>
    <submittedName>
        <fullName evidence="2">Uncharacterized protein</fullName>
    </submittedName>
</protein>
<evidence type="ECO:0000313" key="3">
    <source>
        <dbReference type="Proteomes" id="UP001168877"/>
    </source>
</evidence>
<organism evidence="2 3">
    <name type="scientific">Acer saccharum</name>
    <name type="common">Sugar maple</name>
    <dbReference type="NCBI Taxonomy" id="4024"/>
    <lineage>
        <taxon>Eukaryota</taxon>
        <taxon>Viridiplantae</taxon>
        <taxon>Streptophyta</taxon>
        <taxon>Embryophyta</taxon>
        <taxon>Tracheophyta</taxon>
        <taxon>Spermatophyta</taxon>
        <taxon>Magnoliopsida</taxon>
        <taxon>eudicotyledons</taxon>
        <taxon>Gunneridae</taxon>
        <taxon>Pentapetalae</taxon>
        <taxon>rosids</taxon>
        <taxon>malvids</taxon>
        <taxon>Sapindales</taxon>
        <taxon>Sapindaceae</taxon>
        <taxon>Hippocastanoideae</taxon>
        <taxon>Acereae</taxon>
        <taxon>Acer</taxon>
    </lineage>
</organism>